<sequence length="102" mass="11705">MPHLGQPMLPPVMRPGHCRRFEYTAYYDQCVDYSCLSLLAASHDAMRLGLPARLSTIVVTLPMLRRLDRTHLPCVFHCVHHESIDRAPPTLATSCFNRKKHH</sequence>
<accession>A0ABR3JY82</accession>
<organism evidence="1 2">
    <name type="scientific">Hohenbuehelia grisea</name>
    <dbReference type="NCBI Taxonomy" id="104357"/>
    <lineage>
        <taxon>Eukaryota</taxon>
        <taxon>Fungi</taxon>
        <taxon>Dikarya</taxon>
        <taxon>Basidiomycota</taxon>
        <taxon>Agaricomycotina</taxon>
        <taxon>Agaricomycetes</taxon>
        <taxon>Agaricomycetidae</taxon>
        <taxon>Agaricales</taxon>
        <taxon>Pleurotineae</taxon>
        <taxon>Pleurotaceae</taxon>
        <taxon>Hohenbuehelia</taxon>
    </lineage>
</organism>
<comment type="caution">
    <text evidence="1">The sequence shown here is derived from an EMBL/GenBank/DDBJ whole genome shotgun (WGS) entry which is preliminary data.</text>
</comment>
<protein>
    <submittedName>
        <fullName evidence="1">Uncharacterized protein</fullName>
    </submittedName>
</protein>
<dbReference type="EMBL" id="JASNQZ010000001">
    <property type="protein sequence ID" value="KAL0960509.1"/>
    <property type="molecule type" value="Genomic_DNA"/>
</dbReference>
<evidence type="ECO:0000313" key="1">
    <source>
        <dbReference type="EMBL" id="KAL0960509.1"/>
    </source>
</evidence>
<gene>
    <name evidence="1" type="ORF">HGRIS_005547</name>
</gene>
<dbReference type="Proteomes" id="UP001556367">
    <property type="component" value="Unassembled WGS sequence"/>
</dbReference>
<keyword evidence="2" id="KW-1185">Reference proteome</keyword>
<name>A0ABR3JY82_9AGAR</name>
<proteinExistence type="predicted"/>
<reference evidence="2" key="1">
    <citation type="submission" date="2024-06" db="EMBL/GenBank/DDBJ databases">
        <title>Multi-omics analyses provide insights into the biosynthesis of the anticancer antibiotic pleurotin in Hohenbuehelia grisea.</title>
        <authorList>
            <person name="Weaver J.A."/>
            <person name="Alberti F."/>
        </authorList>
    </citation>
    <scope>NUCLEOTIDE SEQUENCE [LARGE SCALE GENOMIC DNA]</scope>
    <source>
        <strain evidence="2">T-177</strain>
    </source>
</reference>
<evidence type="ECO:0000313" key="2">
    <source>
        <dbReference type="Proteomes" id="UP001556367"/>
    </source>
</evidence>